<organism evidence="1">
    <name type="scientific">Leifsonia sp. NPDC080035</name>
    <dbReference type="NCBI Taxonomy" id="3143936"/>
    <lineage>
        <taxon>Bacteria</taxon>
        <taxon>Bacillati</taxon>
        <taxon>Actinomycetota</taxon>
        <taxon>Actinomycetes</taxon>
        <taxon>Micrococcales</taxon>
        <taxon>Microbacteriaceae</taxon>
        <taxon>Leifsonia</taxon>
    </lineage>
</organism>
<dbReference type="AlphaFoldDB" id="A0AAU7GDG4"/>
<name>A0AAU7GDG4_9MICO</name>
<proteinExistence type="predicted"/>
<evidence type="ECO:0000313" key="1">
    <source>
        <dbReference type="EMBL" id="XBM48684.1"/>
    </source>
</evidence>
<dbReference type="RefSeq" id="WP_348788629.1">
    <property type="nucleotide sequence ID" value="NZ_CP157390.1"/>
</dbReference>
<dbReference type="EMBL" id="CP157390">
    <property type="protein sequence ID" value="XBM48684.1"/>
    <property type="molecule type" value="Genomic_DNA"/>
</dbReference>
<gene>
    <name evidence="1" type="ORF">AAME72_02230</name>
</gene>
<protein>
    <submittedName>
        <fullName evidence="1">Uncharacterized protein</fullName>
    </submittedName>
</protein>
<accession>A0AAU7GDG4</accession>
<sequence length="153" mass="15685">MPASAPGLRVVLGAFASFVALLAAVGWAVYAGTNAGVDAATTRLTVRLAVGREVTVRLPEVDCRIRPNGGIVIRNTPRPGVGDQIAADYVHVSSRYGVTITGSELVFSSVAPFAPRGDEVLFDALPGTATITANGPPIPVDATLTGALACTRE</sequence>
<reference evidence="1" key="1">
    <citation type="submission" date="2024-05" db="EMBL/GenBank/DDBJ databases">
        <title>The Natural Products Discovery Center: Release of the First 8490 Sequenced Strains for Exploring Actinobacteria Biosynthetic Diversity.</title>
        <authorList>
            <person name="Kalkreuter E."/>
            <person name="Kautsar S.A."/>
            <person name="Yang D."/>
            <person name="Bader C.D."/>
            <person name="Teijaro C.N."/>
            <person name="Fluegel L."/>
            <person name="Davis C.M."/>
            <person name="Simpson J.R."/>
            <person name="Lauterbach L."/>
            <person name="Steele A.D."/>
            <person name="Gui C."/>
            <person name="Meng S."/>
            <person name="Li G."/>
            <person name="Viehrig K."/>
            <person name="Ye F."/>
            <person name="Su P."/>
            <person name="Kiefer A.F."/>
            <person name="Nichols A."/>
            <person name="Cepeda A.J."/>
            <person name="Yan W."/>
            <person name="Fan B."/>
            <person name="Jiang Y."/>
            <person name="Adhikari A."/>
            <person name="Zheng C.-J."/>
            <person name="Schuster L."/>
            <person name="Cowan T.M."/>
            <person name="Smanski M.J."/>
            <person name="Chevrette M.G."/>
            <person name="de Carvalho L.P.S."/>
            <person name="Shen B."/>
        </authorList>
    </citation>
    <scope>NUCLEOTIDE SEQUENCE</scope>
    <source>
        <strain evidence="1">NPDC080035</strain>
    </source>
</reference>